<organism evidence="1">
    <name type="scientific">Cyprideis torosa</name>
    <dbReference type="NCBI Taxonomy" id="163714"/>
    <lineage>
        <taxon>Eukaryota</taxon>
        <taxon>Metazoa</taxon>
        <taxon>Ecdysozoa</taxon>
        <taxon>Arthropoda</taxon>
        <taxon>Crustacea</taxon>
        <taxon>Oligostraca</taxon>
        <taxon>Ostracoda</taxon>
        <taxon>Podocopa</taxon>
        <taxon>Podocopida</taxon>
        <taxon>Cytherocopina</taxon>
        <taxon>Cytheroidea</taxon>
        <taxon>Cytherideidae</taxon>
        <taxon>Cyprideis</taxon>
    </lineage>
</organism>
<dbReference type="AlphaFoldDB" id="A0A7R8ZWF3"/>
<name>A0A7R8ZWF3_9CRUS</name>
<protein>
    <submittedName>
        <fullName evidence="1">Uncharacterized protein</fullName>
    </submittedName>
</protein>
<evidence type="ECO:0000313" key="1">
    <source>
        <dbReference type="EMBL" id="CAD7239417.1"/>
    </source>
</evidence>
<sequence length="64" mass="7022">MEPPNFFATMTTEVINNHLWLRNHLPTSSPATAVTTFPSSKPHLARVPREAPTNTPAIISPEEG</sequence>
<dbReference type="EMBL" id="OB725580">
    <property type="protein sequence ID" value="CAD7239417.1"/>
    <property type="molecule type" value="Genomic_DNA"/>
</dbReference>
<proteinExistence type="predicted"/>
<gene>
    <name evidence="1" type="ORF">CTOB1V02_LOCUS17232</name>
</gene>
<accession>A0A7R8ZWF3</accession>
<reference evidence="1" key="1">
    <citation type="submission" date="2020-11" db="EMBL/GenBank/DDBJ databases">
        <authorList>
            <person name="Tran Van P."/>
        </authorList>
    </citation>
    <scope>NUCLEOTIDE SEQUENCE</scope>
</reference>